<evidence type="ECO:0000256" key="2">
    <source>
        <dbReference type="ARBA" id="ARBA00022737"/>
    </source>
</evidence>
<proteinExistence type="predicted"/>
<dbReference type="InterPro" id="IPR036236">
    <property type="entry name" value="Znf_C2H2_sf"/>
</dbReference>
<organism evidence="8 9">
    <name type="scientific">Elysia marginata</name>
    <dbReference type="NCBI Taxonomy" id="1093978"/>
    <lineage>
        <taxon>Eukaryota</taxon>
        <taxon>Metazoa</taxon>
        <taxon>Spiralia</taxon>
        <taxon>Lophotrochozoa</taxon>
        <taxon>Mollusca</taxon>
        <taxon>Gastropoda</taxon>
        <taxon>Heterobranchia</taxon>
        <taxon>Euthyneura</taxon>
        <taxon>Panpulmonata</taxon>
        <taxon>Sacoglossa</taxon>
        <taxon>Placobranchoidea</taxon>
        <taxon>Plakobranchidae</taxon>
        <taxon>Elysia</taxon>
    </lineage>
</organism>
<dbReference type="EMBL" id="BMAT01013347">
    <property type="protein sequence ID" value="GFS10670.1"/>
    <property type="molecule type" value="Genomic_DNA"/>
</dbReference>
<evidence type="ECO:0000256" key="6">
    <source>
        <dbReference type="SAM" id="MobiDB-lite"/>
    </source>
</evidence>
<dbReference type="InterPro" id="IPR013087">
    <property type="entry name" value="Znf_C2H2_type"/>
</dbReference>
<keyword evidence="3 5" id="KW-0863">Zinc-finger</keyword>
<dbReference type="SUPFAM" id="SSF57667">
    <property type="entry name" value="beta-beta-alpha zinc fingers"/>
    <property type="match status" value="2"/>
</dbReference>
<gene>
    <name evidence="8" type="ORF">ElyMa_006651600</name>
</gene>
<evidence type="ECO:0000256" key="4">
    <source>
        <dbReference type="ARBA" id="ARBA00022833"/>
    </source>
</evidence>
<evidence type="ECO:0000313" key="8">
    <source>
        <dbReference type="EMBL" id="GFS10670.1"/>
    </source>
</evidence>
<dbReference type="PROSITE" id="PS00028">
    <property type="entry name" value="ZINC_FINGER_C2H2_1"/>
    <property type="match status" value="2"/>
</dbReference>
<evidence type="ECO:0000256" key="5">
    <source>
        <dbReference type="PROSITE-ProRule" id="PRU00042"/>
    </source>
</evidence>
<sequence length="234" mass="26377">MIVSDTRLYLDSEEIVYMFTDNVSGSNGRRPTFRVPAVPVKIFRCPVCGIAIRHKNNIKRHMRRHNDPAAQGNVDVTKTWAQHFVTDPAGTQGGRVGRTYNCPICGLIISHRKNIRRHMRKHTGEMFFCDMCDWRGTCRWKMQKHRERKHNVPVVIQQDSPSLVQLSSSLIHNSSPSLVQHSSPSLVQHGSPSLVQHSSPSLVQQAPSLVQPLQHNSSLLQHGSLNPKGDELCT</sequence>
<feature type="domain" description="C2H2-type" evidence="7">
    <location>
        <begin position="43"/>
        <end position="70"/>
    </location>
</feature>
<dbReference type="Gene3D" id="3.30.160.60">
    <property type="entry name" value="Classic Zinc Finger"/>
    <property type="match status" value="2"/>
</dbReference>
<name>A0AAV4ILV9_9GAST</name>
<evidence type="ECO:0000256" key="3">
    <source>
        <dbReference type="ARBA" id="ARBA00022771"/>
    </source>
</evidence>
<dbReference type="PANTHER" id="PTHR24379:SF121">
    <property type="entry name" value="C2H2-TYPE DOMAIN-CONTAINING PROTEIN"/>
    <property type="match status" value="1"/>
</dbReference>
<protein>
    <submittedName>
        <fullName evidence="8">Zinc finger protein PLAG1</fullName>
    </submittedName>
</protein>
<feature type="compositionally biased region" description="Low complexity" evidence="6">
    <location>
        <begin position="174"/>
        <end position="188"/>
    </location>
</feature>
<dbReference type="PROSITE" id="PS50157">
    <property type="entry name" value="ZINC_FINGER_C2H2_2"/>
    <property type="match status" value="2"/>
</dbReference>
<dbReference type="Proteomes" id="UP000762676">
    <property type="component" value="Unassembled WGS sequence"/>
</dbReference>
<evidence type="ECO:0000256" key="1">
    <source>
        <dbReference type="ARBA" id="ARBA00022723"/>
    </source>
</evidence>
<evidence type="ECO:0000313" key="9">
    <source>
        <dbReference type="Proteomes" id="UP000762676"/>
    </source>
</evidence>
<evidence type="ECO:0000259" key="7">
    <source>
        <dbReference type="PROSITE" id="PS50157"/>
    </source>
</evidence>
<dbReference type="SMART" id="SM00355">
    <property type="entry name" value="ZnF_C2H2"/>
    <property type="match status" value="3"/>
</dbReference>
<reference evidence="8 9" key="1">
    <citation type="journal article" date="2021" name="Elife">
        <title>Chloroplast acquisition without the gene transfer in kleptoplastic sea slugs, Plakobranchus ocellatus.</title>
        <authorList>
            <person name="Maeda T."/>
            <person name="Takahashi S."/>
            <person name="Yoshida T."/>
            <person name="Shimamura S."/>
            <person name="Takaki Y."/>
            <person name="Nagai Y."/>
            <person name="Toyoda A."/>
            <person name="Suzuki Y."/>
            <person name="Arimoto A."/>
            <person name="Ishii H."/>
            <person name="Satoh N."/>
            <person name="Nishiyama T."/>
            <person name="Hasebe M."/>
            <person name="Maruyama T."/>
            <person name="Minagawa J."/>
            <person name="Obokata J."/>
            <person name="Shigenobu S."/>
        </authorList>
    </citation>
    <scope>NUCLEOTIDE SEQUENCE [LARGE SCALE GENOMIC DNA]</scope>
</reference>
<dbReference type="GO" id="GO:0008270">
    <property type="term" value="F:zinc ion binding"/>
    <property type="evidence" value="ECO:0007669"/>
    <property type="project" value="UniProtKB-KW"/>
</dbReference>
<keyword evidence="4" id="KW-0862">Zinc</keyword>
<dbReference type="Pfam" id="PF00096">
    <property type="entry name" value="zf-C2H2"/>
    <property type="match status" value="2"/>
</dbReference>
<comment type="caution">
    <text evidence="8">The sequence shown here is derived from an EMBL/GenBank/DDBJ whole genome shotgun (WGS) entry which is preliminary data.</text>
</comment>
<accession>A0AAV4ILV9</accession>
<keyword evidence="2" id="KW-0677">Repeat</keyword>
<dbReference type="AlphaFoldDB" id="A0AAV4ILV9"/>
<feature type="region of interest" description="Disordered" evidence="6">
    <location>
        <begin position="174"/>
        <end position="201"/>
    </location>
</feature>
<feature type="domain" description="C2H2-type" evidence="7">
    <location>
        <begin position="100"/>
        <end position="127"/>
    </location>
</feature>
<feature type="compositionally biased region" description="Polar residues" evidence="6">
    <location>
        <begin position="190"/>
        <end position="201"/>
    </location>
</feature>
<keyword evidence="1" id="KW-0479">Metal-binding</keyword>
<dbReference type="PANTHER" id="PTHR24379">
    <property type="entry name" value="KRAB AND ZINC FINGER DOMAIN-CONTAINING"/>
    <property type="match status" value="1"/>
</dbReference>
<keyword evidence="9" id="KW-1185">Reference proteome</keyword>